<sequence length="138" mass="15581">MACEARRKPVLAEPEFTDSCAANLARAAVENGCIVPIYTILPDHVHVLIMGAEDSSQPKKAMERFKYLSGTWLFHKRPGVAWQDDFHDRNIRSSDDWPNHVRYIALNPVRAGLCENIKDWPFTGSIGTDLDEILDTTI</sequence>
<dbReference type="eggNOG" id="COG1943">
    <property type="taxonomic scope" value="Bacteria"/>
</dbReference>
<dbReference type="GO" id="GO:0006313">
    <property type="term" value="P:DNA transposition"/>
    <property type="evidence" value="ECO:0007669"/>
    <property type="project" value="InterPro"/>
</dbReference>
<dbReference type="EMBL" id="CP007139">
    <property type="protein sequence ID" value="AIE87189.1"/>
    <property type="molecule type" value="Genomic_DNA"/>
</dbReference>
<keyword evidence="3" id="KW-1185">Reference proteome</keyword>
<dbReference type="KEGG" id="fgi:OP10G_3821"/>
<protein>
    <recommendedName>
        <fullName evidence="1">Transposase IS200-like domain-containing protein</fullName>
    </recommendedName>
</protein>
<reference evidence="2 3" key="1">
    <citation type="journal article" date="2014" name="PLoS ONE">
        <title>The first complete genome sequence of the class fimbriimonadia in the phylum armatimonadetes.</title>
        <authorList>
            <person name="Hu Z.Y."/>
            <person name="Wang Y.Z."/>
            <person name="Im W.T."/>
            <person name="Wang S.Y."/>
            <person name="Zhao G.P."/>
            <person name="Zheng H.J."/>
            <person name="Quan Z.X."/>
        </authorList>
    </citation>
    <scope>NUCLEOTIDE SEQUENCE [LARGE SCALE GENOMIC DNA]</scope>
    <source>
        <strain evidence="2">Gsoil 348</strain>
    </source>
</reference>
<dbReference type="OrthoDB" id="9815389at2"/>
<dbReference type="NCBIfam" id="NF047646">
    <property type="entry name" value="REP_Tyr_transpos"/>
    <property type="match status" value="1"/>
</dbReference>
<dbReference type="SUPFAM" id="SSF143422">
    <property type="entry name" value="Transposase IS200-like"/>
    <property type="match status" value="1"/>
</dbReference>
<dbReference type="SMART" id="SM01321">
    <property type="entry name" value="Y1_Tnp"/>
    <property type="match status" value="1"/>
</dbReference>
<feature type="domain" description="Transposase IS200-like" evidence="1">
    <location>
        <begin position="3"/>
        <end position="107"/>
    </location>
</feature>
<dbReference type="InterPro" id="IPR052715">
    <property type="entry name" value="RAYT_transposase"/>
</dbReference>
<gene>
    <name evidence="2" type="ORF">OP10G_3821</name>
</gene>
<evidence type="ECO:0000259" key="1">
    <source>
        <dbReference type="SMART" id="SM01321"/>
    </source>
</evidence>
<dbReference type="PANTHER" id="PTHR36966:SF1">
    <property type="entry name" value="REP-ASSOCIATED TYROSINE TRANSPOSASE"/>
    <property type="match status" value="1"/>
</dbReference>
<dbReference type="Gene3D" id="3.30.70.1290">
    <property type="entry name" value="Transposase IS200-like"/>
    <property type="match status" value="1"/>
</dbReference>
<evidence type="ECO:0000313" key="2">
    <source>
        <dbReference type="EMBL" id="AIE87189.1"/>
    </source>
</evidence>
<proteinExistence type="predicted"/>
<accession>A0A068NYP6</accession>
<dbReference type="InterPro" id="IPR036515">
    <property type="entry name" value="Transposase_17_sf"/>
</dbReference>
<dbReference type="PANTHER" id="PTHR36966">
    <property type="entry name" value="REP-ASSOCIATED TYROSINE TRANSPOSASE"/>
    <property type="match status" value="1"/>
</dbReference>
<organism evidence="2 3">
    <name type="scientific">Fimbriimonas ginsengisoli Gsoil 348</name>
    <dbReference type="NCBI Taxonomy" id="661478"/>
    <lineage>
        <taxon>Bacteria</taxon>
        <taxon>Bacillati</taxon>
        <taxon>Armatimonadota</taxon>
        <taxon>Fimbriimonadia</taxon>
        <taxon>Fimbriimonadales</taxon>
        <taxon>Fimbriimonadaceae</taxon>
        <taxon>Fimbriimonas</taxon>
    </lineage>
</organism>
<dbReference type="RefSeq" id="WP_025228892.1">
    <property type="nucleotide sequence ID" value="NZ_CP007139.1"/>
</dbReference>
<dbReference type="GO" id="GO:0043565">
    <property type="term" value="F:sequence-specific DNA binding"/>
    <property type="evidence" value="ECO:0007669"/>
    <property type="project" value="TreeGrafter"/>
</dbReference>
<dbReference type="InterPro" id="IPR002686">
    <property type="entry name" value="Transposase_17"/>
</dbReference>
<dbReference type="Pfam" id="PF01797">
    <property type="entry name" value="Y1_Tnp"/>
    <property type="match status" value="1"/>
</dbReference>
<dbReference type="GO" id="GO:0004803">
    <property type="term" value="F:transposase activity"/>
    <property type="evidence" value="ECO:0007669"/>
    <property type="project" value="InterPro"/>
</dbReference>
<evidence type="ECO:0000313" key="3">
    <source>
        <dbReference type="Proteomes" id="UP000027982"/>
    </source>
</evidence>
<dbReference type="STRING" id="661478.OP10G_3821"/>
<dbReference type="AlphaFoldDB" id="A0A068NYP6"/>
<dbReference type="HOGENOM" id="CLU_1852207_0_0_0"/>
<dbReference type="Proteomes" id="UP000027982">
    <property type="component" value="Chromosome"/>
</dbReference>
<name>A0A068NYP6_FIMGI</name>